<dbReference type="FunFam" id="1.10.340.70:FF:000001">
    <property type="entry name" value="Retrovirus-related Pol polyprotein from transposon gypsy-like Protein"/>
    <property type="match status" value="1"/>
</dbReference>
<comment type="caution">
    <text evidence="2">The sequence shown here is derived from an EMBL/GenBank/DDBJ whole genome shotgun (WGS) entry which is preliminary data.</text>
</comment>
<dbReference type="PANTHER" id="PTHR37984">
    <property type="entry name" value="PROTEIN CBG26694"/>
    <property type="match status" value="1"/>
</dbReference>
<name>A0A7J7JA60_BUGNE</name>
<dbReference type="Gene3D" id="1.10.340.70">
    <property type="match status" value="1"/>
</dbReference>
<accession>A0A7J7JA60</accession>
<dbReference type="InterPro" id="IPR041588">
    <property type="entry name" value="Integrase_H2C2"/>
</dbReference>
<dbReference type="Pfam" id="PF17921">
    <property type="entry name" value="Integrase_H2C2"/>
    <property type="match status" value="1"/>
</dbReference>
<dbReference type="OrthoDB" id="115183at2759"/>
<dbReference type="PANTHER" id="PTHR37984:SF15">
    <property type="entry name" value="INTEGRASE CATALYTIC DOMAIN-CONTAINING PROTEIN"/>
    <property type="match status" value="1"/>
</dbReference>
<protein>
    <recommendedName>
        <fullName evidence="1">Integrase zinc-binding domain-containing protein</fullName>
    </recommendedName>
</protein>
<dbReference type="EMBL" id="VXIV02002759">
    <property type="protein sequence ID" value="KAF6023122.1"/>
    <property type="molecule type" value="Genomic_DNA"/>
</dbReference>
<evidence type="ECO:0000259" key="1">
    <source>
        <dbReference type="Pfam" id="PF17921"/>
    </source>
</evidence>
<sequence>MADASVREAQWALISVRSPFYNGVVKAAVMDKTICDLLIGNVDGARSADRPLENWKDCAVTTRAQAVKEKSGDKPLMIDSNANPLSIGKDEIARLQRDDPTLERFFDAKEVKEKKGGTTRFVMRNRILYREYTDLKSVNLKPVKQLMVPSSLRKEVLQKAHDCIMSGHLGVKKTTDRVLSNFFWPGLNGDVVRFCQSCDICQKTVKKGSVMKVPVQETPLIDTHSRDVQ</sequence>
<dbReference type="Proteomes" id="UP000593567">
    <property type="component" value="Unassembled WGS sequence"/>
</dbReference>
<organism evidence="2 3">
    <name type="scientific">Bugula neritina</name>
    <name type="common">Brown bryozoan</name>
    <name type="synonym">Sertularia neritina</name>
    <dbReference type="NCBI Taxonomy" id="10212"/>
    <lineage>
        <taxon>Eukaryota</taxon>
        <taxon>Metazoa</taxon>
        <taxon>Spiralia</taxon>
        <taxon>Lophotrochozoa</taxon>
        <taxon>Bryozoa</taxon>
        <taxon>Gymnolaemata</taxon>
        <taxon>Cheilostomatida</taxon>
        <taxon>Flustrina</taxon>
        <taxon>Buguloidea</taxon>
        <taxon>Bugulidae</taxon>
        <taxon>Bugula</taxon>
    </lineage>
</organism>
<gene>
    <name evidence="2" type="ORF">EB796_018571</name>
</gene>
<dbReference type="InterPro" id="IPR050951">
    <property type="entry name" value="Retrovirus_Pol_polyprotein"/>
</dbReference>
<feature type="domain" description="Integrase zinc-binding" evidence="1">
    <location>
        <begin position="148"/>
        <end position="204"/>
    </location>
</feature>
<dbReference type="AlphaFoldDB" id="A0A7J7JA60"/>
<evidence type="ECO:0000313" key="3">
    <source>
        <dbReference type="Proteomes" id="UP000593567"/>
    </source>
</evidence>
<keyword evidence="3" id="KW-1185">Reference proteome</keyword>
<proteinExistence type="predicted"/>
<reference evidence="2" key="1">
    <citation type="submission" date="2020-06" db="EMBL/GenBank/DDBJ databases">
        <title>Draft genome of Bugula neritina, a colonial animal packing powerful symbionts and potential medicines.</title>
        <authorList>
            <person name="Rayko M."/>
        </authorList>
    </citation>
    <scope>NUCLEOTIDE SEQUENCE [LARGE SCALE GENOMIC DNA]</scope>
    <source>
        <strain evidence="2">Kwan_BN1</strain>
    </source>
</reference>
<evidence type="ECO:0000313" key="2">
    <source>
        <dbReference type="EMBL" id="KAF6023122.1"/>
    </source>
</evidence>